<comment type="similarity">
    <text evidence="5 11">Belongs to the purine/pyrimidine phosphoribosyltransferase family.</text>
</comment>
<keyword evidence="9 11" id="KW-0808">Transferase</keyword>
<dbReference type="CDD" id="cd06223">
    <property type="entry name" value="PRTases_typeI"/>
    <property type="match status" value="1"/>
</dbReference>
<dbReference type="EC" id="2.4.2.7" evidence="6 11"/>
<keyword evidence="7 11" id="KW-0963">Cytoplasm</keyword>
<dbReference type="PANTHER" id="PTHR32315">
    <property type="entry name" value="ADENINE PHOSPHORIBOSYLTRANSFERASE"/>
    <property type="match status" value="1"/>
</dbReference>
<evidence type="ECO:0000256" key="1">
    <source>
        <dbReference type="ARBA" id="ARBA00000868"/>
    </source>
</evidence>
<name>A0A369Q9A2_9SPHN</name>
<evidence type="ECO:0000256" key="4">
    <source>
        <dbReference type="ARBA" id="ARBA00004659"/>
    </source>
</evidence>
<dbReference type="Pfam" id="PF00156">
    <property type="entry name" value="Pribosyltran"/>
    <property type="match status" value="1"/>
</dbReference>
<evidence type="ECO:0000256" key="10">
    <source>
        <dbReference type="ARBA" id="ARBA00022726"/>
    </source>
</evidence>
<dbReference type="GO" id="GO:0016208">
    <property type="term" value="F:AMP binding"/>
    <property type="evidence" value="ECO:0007669"/>
    <property type="project" value="TreeGrafter"/>
</dbReference>
<protein>
    <recommendedName>
        <fullName evidence="6 11">Adenine phosphoribosyltransferase</fullName>
        <shortName evidence="11">APRT</shortName>
        <ecNumber evidence="6 11">2.4.2.7</ecNumber>
    </recommendedName>
</protein>
<dbReference type="InterPro" id="IPR050054">
    <property type="entry name" value="UPRTase/APRTase"/>
</dbReference>
<dbReference type="Proteomes" id="UP000253727">
    <property type="component" value="Unassembled WGS sequence"/>
</dbReference>
<keyword evidence="14" id="KW-1185">Reference proteome</keyword>
<dbReference type="SUPFAM" id="SSF53271">
    <property type="entry name" value="PRTase-like"/>
    <property type="match status" value="1"/>
</dbReference>
<comment type="pathway">
    <text evidence="4 11">Purine metabolism; AMP biosynthesis via salvage pathway; AMP from adenine: step 1/1.</text>
</comment>
<comment type="caution">
    <text evidence="13">The sequence shown here is derived from an EMBL/GenBank/DDBJ whole genome shotgun (WGS) entry which is preliminary data.</text>
</comment>
<organism evidence="13 14">
    <name type="scientific">Alteripontixanthobacter maritimus</name>
    <dbReference type="NCBI Taxonomy" id="2161824"/>
    <lineage>
        <taxon>Bacteria</taxon>
        <taxon>Pseudomonadati</taxon>
        <taxon>Pseudomonadota</taxon>
        <taxon>Alphaproteobacteria</taxon>
        <taxon>Sphingomonadales</taxon>
        <taxon>Erythrobacteraceae</taxon>
        <taxon>Alteripontixanthobacter</taxon>
    </lineage>
</organism>
<dbReference type="EMBL" id="QBKA01000002">
    <property type="protein sequence ID" value="RDC61062.1"/>
    <property type="molecule type" value="Genomic_DNA"/>
</dbReference>
<accession>A0A369Q9A2</accession>
<proteinExistence type="inferred from homology"/>
<dbReference type="NCBIfam" id="NF002636">
    <property type="entry name" value="PRK02304.1-5"/>
    <property type="match status" value="1"/>
</dbReference>
<evidence type="ECO:0000259" key="12">
    <source>
        <dbReference type="Pfam" id="PF00156"/>
    </source>
</evidence>
<dbReference type="GO" id="GO:0044209">
    <property type="term" value="P:AMP salvage"/>
    <property type="evidence" value="ECO:0007669"/>
    <property type="project" value="UniProtKB-UniRule"/>
</dbReference>
<comment type="catalytic activity">
    <reaction evidence="1 11">
        <text>AMP + diphosphate = 5-phospho-alpha-D-ribose 1-diphosphate + adenine</text>
        <dbReference type="Rhea" id="RHEA:16609"/>
        <dbReference type="ChEBI" id="CHEBI:16708"/>
        <dbReference type="ChEBI" id="CHEBI:33019"/>
        <dbReference type="ChEBI" id="CHEBI:58017"/>
        <dbReference type="ChEBI" id="CHEBI:456215"/>
        <dbReference type="EC" id="2.4.2.7"/>
    </reaction>
</comment>
<dbReference type="GO" id="GO:0006168">
    <property type="term" value="P:adenine salvage"/>
    <property type="evidence" value="ECO:0007669"/>
    <property type="project" value="InterPro"/>
</dbReference>
<evidence type="ECO:0000256" key="5">
    <source>
        <dbReference type="ARBA" id="ARBA00008391"/>
    </source>
</evidence>
<dbReference type="InterPro" id="IPR000836">
    <property type="entry name" value="PRTase_dom"/>
</dbReference>
<comment type="subunit">
    <text evidence="11">Homodimer.</text>
</comment>
<dbReference type="Gene3D" id="3.40.50.2020">
    <property type="match status" value="1"/>
</dbReference>
<dbReference type="GO" id="GO:0002055">
    <property type="term" value="F:adenine binding"/>
    <property type="evidence" value="ECO:0007669"/>
    <property type="project" value="TreeGrafter"/>
</dbReference>
<comment type="function">
    <text evidence="2 11">Catalyzes a salvage reaction resulting in the formation of AMP, that is energically less costly than de novo synthesis.</text>
</comment>
<dbReference type="InterPro" id="IPR029057">
    <property type="entry name" value="PRTase-like"/>
</dbReference>
<dbReference type="FunFam" id="3.40.50.2020:FF:000021">
    <property type="entry name" value="Adenine phosphoribosyltransferase"/>
    <property type="match status" value="1"/>
</dbReference>
<evidence type="ECO:0000256" key="9">
    <source>
        <dbReference type="ARBA" id="ARBA00022679"/>
    </source>
</evidence>
<reference evidence="13 14" key="1">
    <citation type="submission" date="2018-04" db="EMBL/GenBank/DDBJ databases">
        <title>Altererythrobacter sp. HME9302 genome sequencing and assembly.</title>
        <authorList>
            <person name="Kang H."/>
            <person name="Kim H."/>
            <person name="Joh K."/>
        </authorList>
    </citation>
    <scope>NUCLEOTIDE SEQUENCE [LARGE SCALE GENOMIC DNA]</scope>
    <source>
        <strain evidence="13 14">HME9302</strain>
    </source>
</reference>
<feature type="domain" description="Phosphoribosyltransferase" evidence="12">
    <location>
        <begin position="49"/>
        <end position="146"/>
    </location>
</feature>
<evidence type="ECO:0000256" key="7">
    <source>
        <dbReference type="ARBA" id="ARBA00022490"/>
    </source>
</evidence>
<dbReference type="UniPathway" id="UPA00588">
    <property type="reaction ID" value="UER00646"/>
</dbReference>
<evidence type="ECO:0000256" key="3">
    <source>
        <dbReference type="ARBA" id="ARBA00004496"/>
    </source>
</evidence>
<sequence>MNSRQLQALVRTVPDFPAPGIMFRDLTTLFADPAGLAATVDQLASHARSIGADAIAGIEARGFILGAAIAAACGKGFVPLRKAGKLPVPVIEAEYELEYGNDRLELDPTLIADDANILLVDDLIATGGTALAALGLLRRAGARVTHGAFAIDLADLGGSKALREADCAPFSLMAYPGK</sequence>
<keyword evidence="8 11" id="KW-0328">Glycosyltransferase</keyword>
<dbReference type="AlphaFoldDB" id="A0A369Q9A2"/>
<keyword evidence="10 11" id="KW-0660">Purine salvage</keyword>
<comment type="subcellular location">
    <subcellularLocation>
        <location evidence="3 11">Cytoplasm</location>
    </subcellularLocation>
</comment>
<dbReference type="OrthoDB" id="9803963at2"/>
<evidence type="ECO:0000256" key="6">
    <source>
        <dbReference type="ARBA" id="ARBA00011893"/>
    </source>
</evidence>
<dbReference type="HAMAP" id="MF_00004">
    <property type="entry name" value="Aden_phosphoribosyltr"/>
    <property type="match status" value="1"/>
</dbReference>
<dbReference type="GO" id="GO:0006166">
    <property type="term" value="P:purine ribonucleoside salvage"/>
    <property type="evidence" value="ECO:0007669"/>
    <property type="project" value="UniProtKB-KW"/>
</dbReference>
<dbReference type="NCBIfam" id="NF002634">
    <property type="entry name" value="PRK02304.1-3"/>
    <property type="match status" value="1"/>
</dbReference>
<evidence type="ECO:0000256" key="2">
    <source>
        <dbReference type="ARBA" id="ARBA00003968"/>
    </source>
</evidence>
<evidence type="ECO:0000256" key="8">
    <source>
        <dbReference type="ARBA" id="ARBA00022676"/>
    </source>
</evidence>
<evidence type="ECO:0000313" key="14">
    <source>
        <dbReference type="Proteomes" id="UP000253727"/>
    </source>
</evidence>
<dbReference type="GO" id="GO:0003999">
    <property type="term" value="F:adenine phosphoribosyltransferase activity"/>
    <property type="evidence" value="ECO:0007669"/>
    <property type="project" value="UniProtKB-UniRule"/>
</dbReference>
<dbReference type="InterPro" id="IPR005764">
    <property type="entry name" value="Ade_phspho_trans"/>
</dbReference>
<evidence type="ECO:0000256" key="11">
    <source>
        <dbReference type="HAMAP-Rule" id="MF_00004"/>
    </source>
</evidence>
<dbReference type="RefSeq" id="WP_115367092.1">
    <property type="nucleotide sequence ID" value="NZ_QBKA01000002.1"/>
</dbReference>
<gene>
    <name evidence="13" type="primary">aprT</name>
    <name evidence="11" type="synonym">apt</name>
    <name evidence="13" type="ORF">HME9302_02280</name>
</gene>
<dbReference type="GO" id="GO:0005737">
    <property type="term" value="C:cytoplasm"/>
    <property type="evidence" value="ECO:0007669"/>
    <property type="project" value="UniProtKB-SubCell"/>
</dbReference>
<dbReference type="PANTHER" id="PTHR32315:SF3">
    <property type="entry name" value="ADENINE PHOSPHORIBOSYLTRANSFERASE"/>
    <property type="match status" value="1"/>
</dbReference>
<evidence type="ECO:0000313" key="13">
    <source>
        <dbReference type="EMBL" id="RDC61062.1"/>
    </source>
</evidence>